<evidence type="ECO:0000313" key="3">
    <source>
        <dbReference type="Proteomes" id="UP001246244"/>
    </source>
</evidence>
<organism evidence="2 3">
    <name type="scientific">Methanosarcina baikalica</name>
    <dbReference type="NCBI Taxonomy" id="3073890"/>
    <lineage>
        <taxon>Archaea</taxon>
        <taxon>Methanobacteriati</taxon>
        <taxon>Methanobacteriota</taxon>
        <taxon>Stenosarchaea group</taxon>
        <taxon>Methanomicrobia</taxon>
        <taxon>Methanosarcinales</taxon>
        <taxon>Methanosarcinaceae</taxon>
        <taxon>Methanosarcina</taxon>
    </lineage>
</organism>
<dbReference type="EMBL" id="JAVKPK010000027">
    <property type="protein sequence ID" value="MDR7665748.1"/>
    <property type="molecule type" value="Genomic_DNA"/>
</dbReference>
<feature type="compositionally biased region" description="Polar residues" evidence="1">
    <location>
        <begin position="590"/>
        <end position="609"/>
    </location>
</feature>
<feature type="compositionally biased region" description="Acidic residues" evidence="1">
    <location>
        <begin position="865"/>
        <end position="886"/>
    </location>
</feature>
<dbReference type="InterPro" id="IPR013783">
    <property type="entry name" value="Ig-like_fold"/>
</dbReference>
<evidence type="ECO:0000313" key="2">
    <source>
        <dbReference type="EMBL" id="MDR7665748.1"/>
    </source>
</evidence>
<feature type="region of interest" description="Disordered" evidence="1">
    <location>
        <begin position="863"/>
        <end position="886"/>
    </location>
</feature>
<keyword evidence="3" id="KW-1185">Reference proteome</keyword>
<gene>
    <name evidence="2" type="ORF">RG963_08180</name>
</gene>
<dbReference type="Proteomes" id="UP001246244">
    <property type="component" value="Unassembled WGS sequence"/>
</dbReference>
<dbReference type="RefSeq" id="WP_310575774.1">
    <property type="nucleotide sequence ID" value="NZ_JAVKPK010000027.1"/>
</dbReference>
<accession>A0ABU2D190</accession>
<dbReference type="Gene3D" id="2.60.40.10">
    <property type="entry name" value="Immunoglobulins"/>
    <property type="match status" value="1"/>
</dbReference>
<comment type="caution">
    <text evidence="2">The sequence shown here is derived from an EMBL/GenBank/DDBJ whole genome shotgun (WGS) entry which is preliminary data.</text>
</comment>
<feature type="region of interest" description="Disordered" evidence="1">
    <location>
        <begin position="588"/>
        <end position="609"/>
    </location>
</feature>
<protein>
    <submittedName>
        <fullName evidence="2">Uncharacterized protein</fullName>
    </submittedName>
</protein>
<name>A0ABU2D190_9EURY</name>
<sequence length="886" mass="95470">MKQRSIQFSALLIIFLFSGIGSALAEPSGSFLPANVTVGNMSVIINYSGTGFRPGDTVNITADFNTSVAGAKISITDNPNLFGANLVGANNVNLVGADLPTDALMTSLGDNELGGNSFGYDFQIPEDLSGSLGVDISPLDSEGNSIYPSDSEGNLLDDADFSDLDGFGVDPYIEIISPDSEFAGESCVDFNFSAYDDYAGQAGSQIIYTFWLDGVQKNNGVITSGAYKQLQFELDDGSHTWEVKTKDSLGEHTSGTRTLYVDTECPSVTLISPQDCFNQVIGATQFNFTCEDALAAQYSDLDLSYTLYIDGEPAEDLYGDMLSGDVFSGDVFTGNTLSTTKPGVPVTREIELADGAHNWSVSVEDGAGNSVTSEVRKFYVDLNGFTVSLSTPNGGYVSANPTFNFTVTGNTENNWDSWIGEESVVPGAGLPFDYQLLVDGKEVKGSCDCDCDCDEGYSDDEGDNDCTVGCTEEDCDESCLAVGKDMYSVKAAVADGVNKNWTVIITDRTTGKTYQPTVKHFSVDSVDPACVANLNVRDAFGSTSWYSIRDYPGLVVSWKANTDSDLRPTEPYEVYISTSKPSCIEDMQKVDTSGSETHTDGSTTPNQKLENSSVTDLCIEALDGKDIVYGKDYWVAVIARDNASNYNDAFSMCGPVQTYEDMDLTLEEGWNLKSVPKSLVASSACPESAFGNGSTVLYWDGSCWQFPETIEPCKGYWVYTKEPCVTNVKFRGMSGDCTNPDVPASLELTPGWHIIGHTSANAAAWSLTLASLNDFDSDLAEDYRFSNLITYSQGEGWGGIIPGVDYDFGTEGQLSESDSSPVAALQSYGYMVPGQGYWIFMKDEGIYASIENVYNLDIDQNTGDTTDDTIDDGTGDIDFPDDISDL</sequence>
<evidence type="ECO:0000256" key="1">
    <source>
        <dbReference type="SAM" id="MobiDB-lite"/>
    </source>
</evidence>
<reference evidence="3" key="1">
    <citation type="submission" date="2023-07" db="EMBL/GenBank/DDBJ databases">
        <title>Whole-genome sequencing of a new Methanosarcina sp. Z-7115.</title>
        <authorList>
            <person name="Zhilina T.N."/>
            <person name="Merkel A.Y."/>
        </authorList>
    </citation>
    <scope>NUCLEOTIDE SEQUENCE [LARGE SCALE GENOMIC DNA]</scope>
    <source>
        <strain evidence="3">Z-7115</strain>
    </source>
</reference>
<proteinExistence type="predicted"/>